<evidence type="ECO:0000256" key="1">
    <source>
        <dbReference type="ARBA" id="ARBA00022614"/>
    </source>
</evidence>
<dbReference type="InterPro" id="IPR027417">
    <property type="entry name" value="P-loop_NTPase"/>
</dbReference>
<dbReference type="InterPro" id="IPR042197">
    <property type="entry name" value="Apaf_helical"/>
</dbReference>
<dbReference type="Proteomes" id="UP001497444">
    <property type="component" value="Chromosome 3"/>
</dbReference>
<keyword evidence="1" id="KW-0433">Leucine-rich repeat</keyword>
<dbReference type="Gene3D" id="3.40.50.300">
    <property type="entry name" value="P-loop containing nucleotide triphosphate hydrolases"/>
    <property type="match status" value="1"/>
</dbReference>
<reference evidence="5" key="1">
    <citation type="submission" date="2024-02" db="EMBL/GenBank/DDBJ databases">
        <authorList>
            <consortium name="ELIXIR-Norway"/>
            <consortium name="Elixir Norway"/>
        </authorList>
    </citation>
    <scope>NUCLEOTIDE SEQUENCE</scope>
</reference>
<feature type="domain" description="NB-ARC" evidence="3">
    <location>
        <begin position="364"/>
        <end position="522"/>
    </location>
</feature>
<evidence type="ECO:0000313" key="5">
    <source>
        <dbReference type="EMBL" id="CAK9270418.1"/>
    </source>
</evidence>
<evidence type="ECO:0000259" key="4">
    <source>
        <dbReference type="Pfam" id="PF23282"/>
    </source>
</evidence>
<dbReference type="InterPro" id="IPR002182">
    <property type="entry name" value="NB-ARC"/>
</dbReference>
<evidence type="ECO:0000256" key="2">
    <source>
        <dbReference type="SAM" id="MobiDB-lite"/>
    </source>
</evidence>
<evidence type="ECO:0008006" key="7">
    <source>
        <dbReference type="Google" id="ProtNLM"/>
    </source>
</evidence>
<dbReference type="PANTHER" id="PTHR11017:SF385">
    <property type="entry name" value="DISEASE RESISTANCE PROTEIN (TIR-NBS-LRR CLASS)-RELATED"/>
    <property type="match status" value="1"/>
</dbReference>
<dbReference type="Pfam" id="PF23282">
    <property type="entry name" value="WHD_ROQ1"/>
    <property type="match status" value="1"/>
</dbReference>
<evidence type="ECO:0000313" key="6">
    <source>
        <dbReference type="Proteomes" id="UP001497444"/>
    </source>
</evidence>
<sequence length="745" mass="85067">MENSFSHRKRKDVDVSQGPPKQRKGDVMGSPSVINTPPVVGENAPSSSGQGTHVRYPVHDLNPGYTSKNPNLTIIFFHGIAYGTNDDWKQTWTTRPIDGKEECICWPQMWIPKDLNDNVKILSLSYDSNVVASVHNDVTEIGRNLIQSLVINSRYETFWDGPVAMVAYSLGGLVLKSLVVEMHKHVYQKQTNKLDVKARIFCEKFLKNLKGVVFYGVPHAGGTQDLSKYFKWQYQRIAKDTTPSSLLKNMESFNPKMEQLSIDFNKSICENINIYAFVEGLPIDNEWGILVPMASAIRLAHNNYYKVEDANHLTICKPPSKDHISYSKLLECLKLFVKEKKTPTMPCLPRYQVALEDKANAIYTLLQNESIVALVGMGGIGKTTLSKKMYHLFHNQYEKSSFLENVKSKDINDVKKKLLQDLCDRKLHKDEDVDEYLYEIKQCMISKNVLVVVDDVDKSKNLEDLQLIDNDATIVNCKSNILVNCRNWQILKNHVRESAKVDMALLEEEQARELFMLHAFKHGNCVTNDLKIISMDIIKACGGLPLSLEVLGCYLCDIEDLEIWKGALHELKGGRNITGSFDNETLWKTLRISYDHLIKTHQGMFLDIACFFVGLKKNTFCRVYWNGNDSSSLMVILQNLKDRSLIKWAEDGTLYMHEQLQDMGRNIATEVPMSRFIWKPKISLQNNQVVENLEGISFKDCEVLPSFFQNGSKEFHNLRLLDLTRASPNMVNNFIQGRNLNNLQC</sequence>
<dbReference type="InterPro" id="IPR044974">
    <property type="entry name" value="Disease_R_plants"/>
</dbReference>
<dbReference type="SUPFAM" id="SSF53474">
    <property type="entry name" value="alpha/beta-Hydrolases"/>
    <property type="match status" value="1"/>
</dbReference>
<dbReference type="Gene3D" id="1.10.8.430">
    <property type="entry name" value="Helical domain of apoptotic protease-activating factors"/>
    <property type="match status" value="1"/>
</dbReference>
<gene>
    <name evidence="5" type="ORF">CSSPJE1EN1_LOCUS15896</name>
</gene>
<proteinExistence type="predicted"/>
<feature type="region of interest" description="Disordered" evidence="2">
    <location>
        <begin position="1"/>
        <end position="52"/>
    </location>
</feature>
<dbReference type="Pfam" id="PF00931">
    <property type="entry name" value="NB-ARC"/>
    <property type="match status" value="1"/>
</dbReference>
<name>A0ABP0WXQ8_9BRYO</name>
<dbReference type="SUPFAM" id="SSF52540">
    <property type="entry name" value="P-loop containing nucleoside triphosphate hydrolases"/>
    <property type="match status" value="1"/>
</dbReference>
<dbReference type="InterPro" id="IPR029058">
    <property type="entry name" value="AB_hydrolase_fold"/>
</dbReference>
<evidence type="ECO:0000259" key="3">
    <source>
        <dbReference type="Pfam" id="PF00931"/>
    </source>
</evidence>
<dbReference type="InterPro" id="IPR058192">
    <property type="entry name" value="WHD_ROQ1-like"/>
</dbReference>
<dbReference type="PRINTS" id="PR00364">
    <property type="entry name" value="DISEASERSIST"/>
</dbReference>
<feature type="compositionally biased region" description="Basic residues" evidence="2">
    <location>
        <begin position="1"/>
        <end position="10"/>
    </location>
</feature>
<keyword evidence="6" id="KW-1185">Reference proteome</keyword>
<feature type="domain" description="Disease resistance protein Roq1-like winged-helix" evidence="4">
    <location>
        <begin position="601"/>
        <end position="671"/>
    </location>
</feature>
<organism evidence="5 6">
    <name type="scientific">Sphagnum jensenii</name>
    <dbReference type="NCBI Taxonomy" id="128206"/>
    <lineage>
        <taxon>Eukaryota</taxon>
        <taxon>Viridiplantae</taxon>
        <taxon>Streptophyta</taxon>
        <taxon>Embryophyta</taxon>
        <taxon>Bryophyta</taxon>
        <taxon>Sphagnophytina</taxon>
        <taxon>Sphagnopsida</taxon>
        <taxon>Sphagnales</taxon>
        <taxon>Sphagnaceae</taxon>
        <taxon>Sphagnum</taxon>
    </lineage>
</organism>
<dbReference type="PANTHER" id="PTHR11017">
    <property type="entry name" value="LEUCINE-RICH REPEAT-CONTAINING PROTEIN"/>
    <property type="match status" value="1"/>
</dbReference>
<protein>
    <recommendedName>
        <fullName evidence="7">NB-ARC domain-containing protein</fullName>
    </recommendedName>
</protein>
<accession>A0ABP0WXQ8</accession>
<dbReference type="EMBL" id="OZ020098">
    <property type="protein sequence ID" value="CAK9270418.1"/>
    <property type="molecule type" value="Genomic_DNA"/>
</dbReference>